<dbReference type="EMBL" id="BK032506">
    <property type="protein sequence ID" value="DAF43444.1"/>
    <property type="molecule type" value="Genomic_DNA"/>
</dbReference>
<organism evidence="1">
    <name type="scientific">Siphoviridae sp. ctEJG5</name>
    <dbReference type="NCBI Taxonomy" id="2827814"/>
    <lineage>
        <taxon>Viruses</taxon>
        <taxon>Duplodnaviria</taxon>
        <taxon>Heunggongvirae</taxon>
        <taxon>Uroviricota</taxon>
        <taxon>Caudoviricetes</taxon>
    </lineage>
</organism>
<protein>
    <submittedName>
        <fullName evidence="1">Uncharacterized protein</fullName>
    </submittedName>
</protein>
<reference evidence="1" key="1">
    <citation type="journal article" date="2021" name="Proc. Natl. Acad. Sci. U.S.A.">
        <title>A Catalog of Tens of Thousands of Viruses from Human Metagenomes Reveals Hidden Associations with Chronic Diseases.</title>
        <authorList>
            <person name="Tisza M.J."/>
            <person name="Buck C.B."/>
        </authorList>
    </citation>
    <scope>NUCLEOTIDE SEQUENCE</scope>
    <source>
        <strain evidence="1">CtEJG5</strain>
    </source>
</reference>
<name>A0A8S5RXG0_9CAUD</name>
<proteinExistence type="predicted"/>
<evidence type="ECO:0000313" key="1">
    <source>
        <dbReference type="EMBL" id="DAF43444.1"/>
    </source>
</evidence>
<accession>A0A8S5RXG0</accession>
<sequence length="31" mass="3760">MLSYGSFLLFFFSYLPIMYLQAPPCRVNERR</sequence>